<feature type="region of interest" description="Disordered" evidence="1">
    <location>
        <begin position="1"/>
        <end position="115"/>
    </location>
</feature>
<dbReference type="AlphaFoldDB" id="A0A9N8HHN9"/>
<feature type="compositionally biased region" description="Pro residues" evidence="1">
    <location>
        <begin position="301"/>
        <end position="314"/>
    </location>
</feature>
<sequence length="434" mass="46809">MNRSTVDASRPFATPQVLQKARHGEQSPSQVQVINGSPPPMPPMLGRNNKTKPAFASENMPPSSVPLQKPLPLLPPSHCSPPTEINGSPPKIVPSDSDASLKSQAPSDMSAPPGMITRYVTKTTVKNVNGKNVVEKTTVTFTEPLNKQPQGWGGRLMKKFGKNKNSGKLKPLSTREMNTALATVQEDAAQTDAEVPKVEAAVPRSKKRWSMFRKGKGKQKPSTKSALVQEAPSAANKQQSQAAATLAHQTQPVGASTSAAAPRSFQVVSVPPGLTSAEACAALLAAFPPSPAATASAAPRSPCPVPMEQAPPPVSTSSTQTSPPVLLPSDDETILEYYSVANDDAVSEYEEMTILDDQMYDVSYFEEETVLDERSYDVGSYFEEETVLDESVHQRDMMQQRGQFRNEAATSPTIKMEGMDLLMANIRQRADKVH</sequence>
<proteinExistence type="predicted"/>
<comment type="caution">
    <text evidence="2">The sequence shown here is derived from an EMBL/GenBank/DDBJ whole genome shotgun (WGS) entry which is preliminary data.</text>
</comment>
<feature type="compositionally biased region" description="Low complexity" evidence="1">
    <location>
        <begin position="315"/>
        <end position="328"/>
    </location>
</feature>
<evidence type="ECO:0000313" key="3">
    <source>
        <dbReference type="Proteomes" id="UP001153069"/>
    </source>
</evidence>
<gene>
    <name evidence="2" type="ORF">SEMRO_458_G147110.1</name>
</gene>
<feature type="compositionally biased region" description="Polar residues" evidence="1">
    <location>
        <begin position="97"/>
        <end position="107"/>
    </location>
</feature>
<protein>
    <submittedName>
        <fullName evidence="2">Uncharacterized protein</fullName>
    </submittedName>
</protein>
<accession>A0A9N8HHN9</accession>
<feature type="region of interest" description="Disordered" evidence="1">
    <location>
        <begin position="144"/>
        <end position="174"/>
    </location>
</feature>
<name>A0A9N8HHN9_9STRA</name>
<evidence type="ECO:0000313" key="2">
    <source>
        <dbReference type="EMBL" id="CAB9510898.1"/>
    </source>
</evidence>
<feature type="compositionally biased region" description="Low complexity" evidence="1">
    <location>
        <begin position="231"/>
        <end position="244"/>
    </location>
</feature>
<feature type="compositionally biased region" description="Basic residues" evidence="1">
    <location>
        <begin position="156"/>
        <end position="167"/>
    </location>
</feature>
<evidence type="ECO:0000256" key="1">
    <source>
        <dbReference type="SAM" id="MobiDB-lite"/>
    </source>
</evidence>
<feature type="compositionally biased region" description="Polar residues" evidence="1">
    <location>
        <begin position="26"/>
        <end position="35"/>
    </location>
</feature>
<keyword evidence="3" id="KW-1185">Reference proteome</keyword>
<dbReference type="EMBL" id="CAICTM010000457">
    <property type="protein sequence ID" value="CAB9510898.1"/>
    <property type="molecule type" value="Genomic_DNA"/>
</dbReference>
<reference evidence="2" key="1">
    <citation type="submission" date="2020-06" db="EMBL/GenBank/DDBJ databases">
        <authorList>
            <consortium name="Plant Systems Biology data submission"/>
        </authorList>
    </citation>
    <scope>NUCLEOTIDE SEQUENCE</scope>
    <source>
        <strain evidence="2">D6</strain>
    </source>
</reference>
<feature type="compositionally biased region" description="Low complexity" evidence="1">
    <location>
        <begin position="61"/>
        <end position="71"/>
    </location>
</feature>
<feature type="compositionally biased region" description="Low complexity" evidence="1">
    <location>
        <begin position="291"/>
        <end position="300"/>
    </location>
</feature>
<feature type="compositionally biased region" description="Basic residues" evidence="1">
    <location>
        <begin position="204"/>
        <end position="221"/>
    </location>
</feature>
<feature type="compositionally biased region" description="Polar residues" evidence="1">
    <location>
        <begin position="247"/>
        <end position="259"/>
    </location>
</feature>
<dbReference type="Proteomes" id="UP001153069">
    <property type="component" value="Unassembled WGS sequence"/>
</dbReference>
<feature type="region of interest" description="Disordered" evidence="1">
    <location>
        <begin position="187"/>
        <end position="261"/>
    </location>
</feature>
<organism evidence="2 3">
    <name type="scientific">Seminavis robusta</name>
    <dbReference type="NCBI Taxonomy" id="568900"/>
    <lineage>
        <taxon>Eukaryota</taxon>
        <taxon>Sar</taxon>
        <taxon>Stramenopiles</taxon>
        <taxon>Ochrophyta</taxon>
        <taxon>Bacillariophyta</taxon>
        <taxon>Bacillariophyceae</taxon>
        <taxon>Bacillariophycidae</taxon>
        <taxon>Naviculales</taxon>
        <taxon>Naviculaceae</taxon>
        <taxon>Seminavis</taxon>
    </lineage>
</organism>
<feature type="region of interest" description="Disordered" evidence="1">
    <location>
        <begin position="291"/>
        <end position="328"/>
    </location>
</feature>